<dbReference type="EMBL" id="PGEX01000001">
    <property type="protein sequence ID" value="PJJ42654.1"/>
    <property type="molecule type" value="Genomic_DNA"/>
</dbReference>
<dbReference type="AlphaFoldDB" id="A0A2M9AAD0"/>
<dbReference type="InterPro" id="IPR012796">
    <property type="entry name" value="Lysidine-tRNA-synth_C"/>
</dbReference>
<dbReference type="InterPro" id="IPR012094">
    <property type="entry name" value="tRNA_Ile_lys_synt"/>
</dbReference>
<protein>
    <recommendedName>
        <fullName evidence="8">tRNA(Ile)-lysidine synthase</fullName>
        <ecNumber evidence="8">6.3.4.19</ecNumber>
    </recommendedName>
    <alternativeName>
        <fullName evidence="8">tRNA(Ile)-2-lysyl-cytidine synthase</fullName>
    </alternativeName>
    <alternativeName>
        <fullName evidence="8">tRNA(Ile)-lysidine synthetase</fullName>
    </alternativeName>
</protein>
<feature type="domain" description="Lysidine-tRNA(Ile) synthetase C-terminal" evidence="9">
    <location>
        <begin position="345"/>
        <end position="402"/>
    </location>
</feature>
<comment type="subcellular location">
    <subcellularLocation>
        <location evidence="1 8">Cytoplasm</location>
    </subcellularLocation>
</comment>
<dbReference type="InterPro" id="IPR012795">
    <property type="entry name" value="tRNA_Ile_lys_synt_N"/>
</dbReference>
<dbReference type="GO" id="GO:0005524">
    <property type="term" value="F:ATP binding"/>
    <property type="evidence" value="ECO:0007669"/>
    <property type="project" value="UniProtKB-UniRule"/>
</dbReference>
<accession>A0A2M9AAD0</accession>
<comment type="domain">
    <text evidence="8">The N-terminal region contains the highly conserved SGGXDS motif, predicted to be a P-loop motif involved in ATP binding.</text>
</comment>
<keyword evidence="6 8" id="KW-0067">ATP-binding</keyword>
<evidence type="ECO:0000313" key="10">
    <source>
        <dbReference type="EMBL" id="PJJ42654.1"/>
    </source>
</evidence>
<dbReference type="SMART" id="SM00977">
    <property type="entry name" value="TilS_C"/>
    <property type="match status" value="1"/>
</dbReference>
<keyword evidence="4 8" id="KW-0819">tRNA processing</keyword>
<keyword evidence="5 8" id="KW-0547">Nucleotide-binding</keyword>
<name>A0A2M9AAD0_9BACT</name>
<gene>
    <name evidence="8" type="primary">tilS</name>
    <name evidence="10" type="ORF">BGX16_2695</name>
</gene>
<comment type="similarity">
    <text evidence="8">Belongs to the tRNA(Ile)-lysidine synthase family.</text>
</comment>
<dbReference type="InterPro" id="IPR011063">
    <property type="entry name" value="TilS/TtcA_N"/>
</dbReference>
<evidence type="ECO:0000256" key="7">
    <source>
        <dbReference type="ARBA" id="ARBA00048539"/>
    </source>
</evidence>
<dbReference type="Pfam" id="PF01171">
    <property type="entry name" value="ATP_bind_3"/>
    <property type="match status" value="1"/>
</dbReference>
<dbReference type="EC" id="6.3.4.19" evidence="8"/>
<comment type="catalytic activity">
    <reaction evidence="7 8">
        <text>cytidine(34) in tRNA(Ile2) + L-lysine + ATP = lysidine(34) in tRNA(Ile2) + AMP + diphosphate + H(+)</text>
        <dbReference type="Rhea" id="RHEA:43744"/>
        <dbReference type="Rhea" id="RHEA-COMP:10625"/>
        <dbReference type="Rhea" id="RHEA-COMP:10670"/>
        <dbReference type="ChEBI" id="CHEBI:15378"/>
        <dbReference type="ChEBI" id="CHEBI:30616"/>
        <dbReference type="ChEBI" id="CHEBI:32551"/>
        <dbReference type="ChEBI" id="CHEBI:33019"/>
        <dbReference type="ChEBI" id="CHEBI:82748"/>
        <dbReference type="ChEBI" id="CHEBI:83665"/>
        <dbReference type="ChEBI" id="CHEBI:456215"/>
        <dbReference type="EC" id="6.3.4.19"/>
    </reaction>
</comment>
<keyword evidence="3 8" id="KW-0436">Ligase</keyword>
<organism evidence="10 11">
    <name type="scientific">Hallerella succinigenes</name>
    <dbReference type="NCBI Taxonomy" id="1896222"/>
    <lineage>
        <taxon>Bacteria</taxon>
        <taxon>Pseudomonadati</taxon>
        <taxon>Fibrobacterota</taxon>
        <taxon>Fibrobacteria</taxon>
        <taxon>Fibrobacterales</taxon>
        <taxon>Fibrobacteraceae</taxon>
        <taxon>Hallerella</taxon>
    </lineage>
</organism>
<dbReference type="GO" id="GO:0006400">
    <property type="term" value="P:tRNA modification"/>
    <property type="evidence" value="ECO:0007669"/>
    <property type="project" value="UniProtKB-UniRule"/>
</dbReference>
<feature type="binding site" evidence="8">
    <location>
        <begin position="23"/>
        <end position="28"/>
    </location>
    <ligand>
        <name>ATP</name>
        <dbReference type="ChEBI" id="CHEBI:30616"/>
    </ligand>
</feature>
<evidence type="ECO:0000256" key="4">
    <source>
        <dbReference type="ARBA" id="ARBA00022694"/>
    </source>
</evidence>
<dbReference type="GO" id="GO:0005737">
    <property type="term" value="C:cytoplasm"/>
    <property type="evidence" value="ECO:0007669"/>
    <property type="project" value="UniProtKB-SubCell"/>
</dbReference>
<reference evidence="10 11" key="1">
    <citation type="submission" date="2017-11" db="EMBL/GenBank/DDBJ databases">
        <title>Animal gut microbial communities from fecal samples from Wisconsin, USA.</title>
        <authorList>
            <person name="Neumann A."/>
        </authorList>
    </citation>
    <scope>NUCLEOTIDE SEQUENCE [LARGE SCALE GENOMIC DNA]</scope>
    <source>
        <strain evidence="10 11">UWS3</strain>
    </source>
</reference>
<dbReference type="Gene3D" id="3.40.50.620">
    <property type="entry name" value="HUPs"/>
    <property type="match status" value="1"/>
</dbReference>
<keyword evidence="11" id="KW-1185">Reference proteome</keyword>
<dbReference type="Proteomes" id="UP000231134">
    <property type="component" value="Unassembled WGS sequence"/>
</dbReference>
<dbReference type="InterPro" id="IPR014729">
    <property type="entry name" value="Rossmann-like_a/b/a_fold"/>
</dbReference>
<dbReference type="GO" id="GO:0032267">
    <property type="term" value="F:tRNA(Ile)-lysidine synthase activity"/>
    <property type="evidence" value="ECO:0007669"/>
    <property type="project" value="UniProtKB-EC"/>
</dbReference>
<proteinExistence type="inferred from homology"/>
<evidence type="ECO:0000313" key="11">
    <source>
        <dbReference type="Proteomes" id="UP000231134"/>
    </source>
</evidence>
<evidence type="ECO:0000256" key="8">
    <source>
        <dbReference type="HAMAP-Rule" id="MF_01161"/>
    </source>
</evidence>
<dbReference type="RefSeq" id="WP_198514932.1">
    <property type="nucleotide sequence ID" value="NZ_PGEX01000001.1"/>
</dbReference>
<evidence type="ECO:0000256" key="3">
    <source>
        <dbReference type="ARBA" id="ARBA00022598"/>
    </source>
</evidence>
<comment type="caution">
    <text evidence="10">The sequence shown here is derived from an EMBL/GenBank/DDBJ whole genome shotgun (WGS) entry which is preliminary data.</text>
</comment>
<dbReference type="Pfam" id="PF11734">
    <property type="entry name" value="TilS_C"/>
    <property type="match status" value="1"/>
</dbReference>
<evidence type="ECO:0000256" key="2">
    <source>
        <dbReference type="ARBA" id="ARBA00022490"/>
    </source>
</evidence>
<dbReference type="HAMAP" id="MF_01161">
    <property type="entry name" value="tRNA_Ile_lys_synt"/>
    <property type="match status" value="1"/>
</dbReference>
<dbReference type="PANTHER" id="PTHR43033">
    <property type="entry name" value="TRNA(ILE)-LYSIDINE SYNTHASE-RELATED"/>
    <property type="match status" value="1"/>
</dbReference>
<dbReference type="PANTHER" id="PTHR43033:SF1">
    <property type="entry name" value="TRNA(ILE)-LYSIDINE SYNTHASE-RELATED"/>
    <property type="match status" value="1"/>
</dbReference>
<keyword evidence="2 8" id="KW-0963">Cytoplasm</keyword>
<dbReference type="NCBIfam" id="TIGR02432">
    <property type="entry name" value="lysidine_TilS_N"/>
    <property type="match status" value="1"/>
</dbReference>
<dbReference type="NCBIfam" id="TIGR02433">
    <property type="entry name" value="lysidine_TilS_C"/>
    <property type="match status" value="1"/>
</dbReference>
<evidence type="ECO:0000259" key="9">
    <source>
        <dbReference type="SMART" id="SM00977"/>
    </source>
</evidence>
<comment type="function">
    <text evidence="8">Ligates lysine onto the cytidine present at position 34 of the AUA codon-specific tRNA(Ile) that contains the anticodon CAU, in an ATP-dependent manner. Cytidine is converted to lysidine, thus changing the amino acid specificity of the tRNA from methionine to isoleucine.</text>
</comment>
<evidence type="ECO:0000256" key="1">
    <source>
        <dbReference type="ARBA" id="ARBA00004496"/>
    </source>
</evidence>
<evidence type="ECO:0000256" key="5">
    <source>
        <dbReference type="ARBA" id="ARBA00022741"/>
    </source>
</evidence>
<evidence type="ECO:0000256" key="6">
    <source>
        <dbReference type="ARBA" id="ARBA00022840"/>
    </source>
</evidence>
<dbReference type="CDD" id="cd01992">
    <property type="entry name" value="TilS_N"/>
    <property type="match status" value="1"/>
</dbReference>
<dbReference type="SUPFAM" id="SSF52402">
    <property type="entry name" value="Adenine nucleotide alpha hydrolases-like"/>
    <property type="match status" value="1"/>
</dbReference>
<sequence length="407" mass="47123">MRQVSILRQLQRRGWKRLLLAVSGGVDSVCLAHYFVQNQKDLGLDWIAFAHVHHGLRKETADRDEAFVKELARLLNVPLFIHHLDGESLKASGSVEENARKARYKAFFEIAARSNCRADAILTAHHANDQAETLLMRLRRGTSLKGLRGIQFIRNDGVYRPFLNIPRSEIEAYAVKNHLSWCEDETNADKAFERNFIRHAILPRIEAENVQAVKQLCRIAQVGSRIYEKILCQIEQEFEPQIVPPSLWPFPEEIAPYEHILALHDSAWDALSQKSEKGAAELLRIWLQNLGFEYPNTVDFKSNFANRNKSLIFEKSRHILWFCRSLQDSKVHNLYLFEKKRAPLGEWRFRLDGDVYTPPSGRSKSLKKWFEDNGVPAFVRDCFPVFSDGKQILQIYGIPPRIKETYE</sequence>
<dbReference type="SUPFAM" id="SSF56037">
    <property type="entry name" value="PheT/TilS domain"/>
    <property type="match status" value="1"/>
</dbReference>